<dbReference type="WBParaSite" id="PSAMB.scaffold1997size26157.g15953.t1">
    <property type="protein sequence ID" value="PSAMB.scaffold1997size26157.g15953.t1"/>
    <property type="gene ID" value="PSAMB.scaffold1997size26157.g15953"/>
</dbReference>
<sequence length="152" mass="16874">MKLHFDKYKRAKEKDELTIGADVSGYDKPWTWHSNQLRLNRGSLNDSPRSASTGSAPRHVIDDTRDSVNFPTNLLDAVAPDDGTEDSDRPRSTNDADDITTYLNDMLYTSLPDLLTQSPFDFPSQAPPQALELPPSVTVEGLTPLHCLICES</sequence>
<evidence type="ECO:0000313" key="3">
    <source>
        <dbReference type="WBParaSite" id="PSAMB.scaffold1997size26157.g15953.t1"/>
    </source>
</evidence>
<organism evidence="2 3">
    <name type="scientific">Plectus sambesii</name>
    <dbReference type="NCBI Taxonomy" id="2011161"/>
    <lineage>
        <taxon>Eukaryota</taxon>
        <taxon>Metazoa</taxon>
        <taxon>Ecdysozoa</taxon>
        <taxon>Nematoda</taxon>
        <taxon>Chromadorea</taxon>
        <taxon>Plectida</taxon>
        <taxon>Plectina</taxon>
        <taxon>Plectoidea</taxon>
        <taxon>Plectidae</taxon>
        <taxon>Plectus</taxon>
    </lineage>
</organism>
<feature type="region of interest" description="Disordered" evidence="1">
    <location>
        <begin position="40"/>
        <end position="98"/>
    </location>
</feature>
<name>A0A914VJQ5_9BILA</name>
<proteinExistence type="predicted"/>
<dbReference type="Proteomes" id="UP000887566">
    <property type="component" value="Unplaced"/>
</dbReference>
<protein>
    <submittedName>
        <fullName evidence="3">Uncharacterized protein</fullName>
    </submittedName>
</protein>
<evidence type="ECO:0000256" key="1">
    <source>
        <dbReference type="SAM" id="MobiDB-lite"/>
    </source>
</evidence>
<keyword evidence="2" id="KW-1185">Reference proteome</keyword>
<feature type="compositionally biased region" description="Polar residues" evidence="1">
    <location>
        <begin position="40"/>
        <end position="55"/>
    </location>
</feature>
<reference evidence="3" key="1">
    <citation type="submission" date="2022-11" db="UniProtKB">
        <authorList>
            <consortium name="WormBaseParasite"/>
        </authorList>
    </citation>
    <scope>IDENTIFICATION</scope>
</reference>
<evidence type="ECO:0000313" key="2">
    <source>
        <dbReference type="Proteomes" id="UP000887566"/>
    </source>
</evidence>
<dbReference type="AlphaFoldDB" id="A0A914VJQ5"/>
<accession>A0A914VJQ5</accession>